<sequence length="518" mass="57810">MGIEKSHDATRLVRSLGRRRNTRQPRRPYSIPVHPTSVYSTHDMLAGRGISRFAIIGVVLFWLIVAVVFFGGGYNKSEWYDAQVSQLKEIGGKITTPFKGEASSEAKAVSFDLSKPPSTGCEDVVSRLQLRLVEAYSEMLRGIRYVNIWGYLETENKGDAAIWSAQQILLSMLGIQTLQSCRFVDRDCDLDRFNASLTSHAPNSAIIMAGGGNFNDYYWEDQPSRLRMVQTFPDVPVRAFPQSVHMTHEDRIKETKDAFGGHKDLMLAARDLPSWQWLDTNLEKAVGVPSVLVPDIAFMWGNRPDFRLHTAKTHDVLILARDDMEIAEGDSKSIPFGSGTLDLGGKIGNVTYNKVDWKFTHTPGIDTELPGYLKDKVMKAPSPKSADEKTETAKGNATEEMYFDKLAFGTAAQQKKADELMYTEYASSRESGQNARAWAKAVAGFQLLGSAKFVITDRLHGHIMSTVIGTPHVLMDSKLGKNLNFHNTWTKECDCVRITENITDALGVARLWFEENGV</sequence>
<evidence type="ECO:0000313" key="1">
    <source>
        <dbReference type="EMBL" id="KAK8205601.1"/>
    </source>
</evidence>
<keyword evidence="2" id="KW-1185">Reference proteome</keyword>
<dbReference type="EMBL" id="JAMKPW020000023">
    <property type="protein sequence ID" value="KAK8205601.1"/>
    <property type="molecule type" value="Genomic_DNA"/>
</dbReference>
<name>A0ACC3SAJ1_9PEZI</name>
<evidence type="ECO:0000313" key="2">
    <source>
        <dbReference type="Proteomes" id="UP001320706"/>
    </source>
</evidence>
<proteinExistence type="predicted"/>
<accession>A0ACC3SAJ1</accession>
<dbReference type="Proteomes" id="UP001320706">
    <property type="component" value="Unassembled WGS sequence"/>
</dbReference>
<comment type="caution">
    <text evidence="1">The sequence shown here is derived from an EMBL/GenBank/DDBJ whole genome shotgun (WGS) entry which is preliminary data.</text>
</comment>
<reference evidence="1" key="1">
    <citation type="submission" date="2024-02" db="EMBL/GenBank/DDBJ databases">
        <title>Metagenome Assembled Genome of Zalaria obscura JY119.</title>
        <authorList>
            <person name="Vighnesh L."/>
            <person name="Jagadeeshwari U."/>
            <person name="Venkata Ramana C."/>
            <person name="Sasikala C."/>
        </authorList>
    </citation>
    <scope>NUCLEOTIDE SEQUENCE</scope>
    <source>
        <strain evidence="1">JY119</strain>
    </source>
</reference>
<protein>
    <submittedName>
        <fullName evidence="1">Uncharacterized protein</fullName>
    </submittedName>
</protein>
<organism evidence="1 2">
    <name type="scientific">Zalaria obscura</name>
    <dbReference type="NCBI Taxonomy" id="2024903"/>
    <lineage>
        <taxon>Eukaryota</taxon>
        <taxon>Fungi</taxon>
        <taxon>Dikarya</taxon>
        <taxon>Ascomycota</taxon>
        <taxon>Pezizomycotina</taxon>
        <taxon>Dothideomycetes</taxon>
        <taxon>Dothideomycetidae</taxon>
        <taxon>Dothideales</taxon>
        <taxon>Zalariaceae</taxon>
        <taxon>Zalaria</taxon>
    </lineage>
</organism>
<gene>
    <name evidence="1" type="ORF">M8818_004777</name>
</gene>